<evidence type="ECO:0000313" key="2">
    <source>
        <dbReference type="Proteomes" id="UP001284654"/>
    </source>
</evidence>
<comment type="caution">
    <text evidence="1">The sequence shown here is derived from an EMBL/GenBank/DDBJ whole genome shotgun (WGS) entry which is preliminary data.</text>
</comment>
<evidence type="ECO:0008006" key="3">
    <source>
        <dbReference type="Google" id="ProtNLM"/>
    </source>
</evidence>
<gene>
    <name evidence="1" type="ORF">MSG88_07645</name>
</gene>
<name>A0AAW8Z5R1_9GAMM</name>
<dbReference type="EMBL" id="JAWJYY010000001">
    <property type="protein sequence ID" value="MDV4315641.1"/>
    <property type="molecule type" value="Genomic_DNA"/>
</dbReference>
<sequence length="783" mass="90763">MNFERFEDFIKEQKEFFSQNLKSEFNSYDTDWQGGTIGSGWLASRSGKTKFNFSTISRLKGLEDNNINQTYQEFMKAILILSYRKSNSKVSPQKLYAEFLILKRWYSALYNEDKNNLHPYYLSTSILNKSFEILAENSSKTNLPDHAGTFFRLQEMINQYAFTQQKLEFSQKLLYTNRQNRTPKARETKELINQTEINEDELNSEKLISIRTFINIVSLISLCQTNGEKIVLNLLLLLIITGLRSTEVVLLHKDALIKQPLLDHKTKEHISVNGVKQYIYGIQYHGAKGAGYRVHWIEPSSTSLVVKIFDTVMELTKEYRDHIKYIKSKKNINFLPKFIDKIDSPYIELGDMIGTVFRMREQSTYNSGSGQRGGLRASALTSLKNVPIYKKRKNGKKIETFFFKEDINDYIVSLTPNYGSEHPLVHSFNYEGKIESINYENFLFLHEYKSTNLYRKFSHITNIIPFNVNIINNFFGGRNGDTSNISAFVKYNLMENENEHSKLTSHIPRHNINTFLALAGLSDHIQAMLMGRVDIKQNAYYQHLALKQKIVSTSMLKRYELSSEKNDCQLKEFNTPLECVKNDGVMYFSENLDLEHNLKMNLHSYDSKREVSTYIKKSFFNDFFNDIEESFNELVKKDNHQAESLIERHAYLNPLPFGSCMREISIHGCPKRLACQSGHSCGNFTLTGRRGELEALQLTINDLKNKLTYIQLKLTNDLSYKEMLEDLQHKVQYLDGLELQALQRKVGLSPISIFPYIDGLEKLPVTLSELFAIECEKMDSKEA</sequence>
<dbReference type="AlphaFoldDB" id="A0AAW8Z5R1"/>
<dbReference type="RefSeq" id="WP_317305909.1">
    <property type="nucleotide sequence ID" value="NZ_JAWJYY010000001.1"/>
</dbReference>
<dbReference type="Proteomes" id="UP001284654">
    <property type="component" value="Unassembled WGS sequence"/>
</dbReference>
<evidence type="ECO:0000313" key="1">
    <source>
        <dbReference type="EMBL" id="MDV4315641.1"/>
    </source>
</evidence>
<accession>A0AAW8Z5R1</accession>
<organism evidence="1 2">
    <name type="scientific">Acinetobacter indicus</name>
    <dbReference type="NCBI Taxonomy" id="756892"/>
    <lineage>
        <taxon>Bacteria</taxon>
        <taxon>Pseudomonadati</taxon>
        <taxon>Pseudomonadota</taxon>
        <taxon>Gammaproteobacteria</taxon>
        <taxon>Moraxellales</taxon>
        <taxon>Moraxellaceae</taxon>
        <taxon>Acinetobacter</taxon>
    </lineage>
</organism>
<reference evidence="1" key="1">
    <citation type="submission" date="2023-10" db="EMBL/GenBank/DDBJ databases">
        <authorList>
            <person name="Sykes E.M.E."/>
            <person name="Khan I.U.H."/>
            <person name="Kumar A."/>
        </authorList>
    </citation>
    <scope>NUCLEOTIDE SEQUENCE</scope>
    <source>
        <strain evidence="1">IK5</strain>
    </source>
</reference>
<proteinExistence type="predicted"/>
<protein>
    <recommendedName>
        <fullName evidence="3">Site-specific integrase</fullName>
    </recommendedName>
</protein>